<gene>
    <name evidence="4" type="ORF">HLI28_10215</name>
</gene>
<feature type="region of interest" description="Disordered" evidence="1">
    <location>
        <begin position="516"/>
        <end position="538"/>
    </location>
</feature>
<dbReference type="SUPFAM" id="SSF49478">
    <property type="entry name" value="Cna protein B-type domain"/>
    <property type="match status" value="1"/>
</dbReference>
<feature type="region of interest" description="Disordered" evidence="1">
    <location>
        <begin position="67"/>
        <end position="115"/>
    </location>
</feature>
<feature type="domain" description="SpaA-like prealbumin fold" evidence="3">
    <location>
        <begin position="292"/>
        <end position="381"/>
    </location>
</feature>
<dbReference type="InterPro" id="IPR041033">
    <property type="entry name" value="SpaA_PFL_dom_1"/>
</dbReference>
<reference evidence="4 5" key="1">
    <citation type="submission" date="2020-05" db="EMBL/GenBank/DDBJ databases">
        <title>Genome sequence of Isoptericola sp. JC619 isolated from Chilika lagoon, India.</title>
        <authorList>
            <person name="Kumar D."/>
            <person name="Appam K."/>
            <person name="Gandham S."/>
            <person name="Uppada J."/>
            <person name="Sasikala C."/>
            <person name="Venkata Ramana C."/>
        </authorList>
    </citation>
    <scope>NUCLEOTIDE SEQUENCE [LARGE SCALE GENOMIC DNA]</scope>
    <source>
        <strain evidence="4 5">JC619</strain>
    </source>
</reference>
<feature type="chain" id="PRO_5038602965" evidence="2">
    <location>
        <begin position="46"/>
        <end position="1339"/>
    </location>
</feature>
<evidence type="ECO:0000313" key="5">
    <source>
        <dbReference type="Proteomes" id="UP000557204"/>
    </source>
</evidence>
<feature type="domain" description="SpaA-like prealbumin fold" evidence="3">
    <location>
        <begin position="629"/>
        <end position="714"/>
    </location>
</feature>
<dbReference type="RefSeq" id="WP_171247426.1">
    <property type="nucleotide sequence ID" value="NZ_JABFAJ010000019.1"/>
</dbReference>
<dbReference type="Proteomes" id="UP000557204">
    <property type="component" value="Unassembled WGS sequence"/>
</dbReference>
<evidence type="ECO:0000256" key="1">
    <source>
        <dbReference type="SAM" id="MobiDB-lite"/>
    </source>
</evidence>
<feature type="domain" description="SpaA-like prealbumin fold" evidence="3">
    <location>
        <begin position="985"/>
        <end position="1044"/>
    </location>
</feature>
<evidence type="ECO:0000259" key="3">
    <source>
        <dbReference type="Pfam" id="PF17802"/>
    </source>
</evidence>
<feature type="region of interest" description="Disordered" evidence="1">
    <location>
        <begin position="1212"/>
        <end position="1239"/>
    </location>
</feature>
<name>A0A849KH41_9MICO</name>
<keyword evidence="5" id="KW-1185">Reference proteome</keyword>
<proteinExistence type="predicted"/>
<evidence type="ECO:0000256" key="2">
    <source>
        <dbReference type="SAM" id="SignalP"/>
    </source>
</evidence>
<accession>A0A849KH41</accession>
<comment type="caution">
    <text evidence="4">The sequence shown here is derived from an EMBL/GenBank/DDBJ whole genome shotgun (WGS) entry which is preliminary data.</text>
</comment>
<dbReference type="Pfam" id="PF17802">
    <property type="entry name" value="SpaA"/>
    <property type="match status" value="3"/>
</dbReference>
<dbReference type="GO" id="GO:0005975">
    <property type="term" value="P:carbohydrate metabolic process"/>
    <property type="evidence" value="ECO:0007669"/>
    <property type="project" value="UniProtKB-ARBA"/>
</dbReference>
<dbReference type="InterPro" id="IPR013783">
    <property type="entry name" value="Ig-like_fold"/>
</dbReference>
<evidence type="ECO:0000313" key="4">
    <source>
        <dbReference type="EMBL" id="NNU27913.1"/>
    </source>
</evidence>
<keyword evidence="2" id="KW-0732">Signal</keyword>
<dbReference type="Gene3D" id="2.60.40.10">
    <property type="entry name" value="Immunoglobulins"/>
    <property type="match status" value="3"/>
</dbReference>
<feature type="signal peptide" evidence="2">
    <location>
        <begin position="1"/>
        <end position="45"/>
    </location>
</feature>
<protein>
    <submittedName>
        <fullName evidence="4">Prealbumin-like fold domain-containing protein</fullName>
    </submittedName>
</protein>
<feature type="region of interest" description="Disordered" evidence="1">
    <location>
        <begin position="852"/>
        <end position="875"/>
    </location>
</feature>
<feature type="compositionally biased region" description="Polar residues" evidence="1">
    <location>
        <begin position="104"/>
        <end position="114"/>
    </location>
</feature>
<feature type="non-terminal residue" evidence="4">
    <location>
        <position position="1339"/>
    </location>
</feature>
<dbReference type="EMBL" id="JABFAJ010000019">
    <property type="protein sequence ID" value="NNU27913.1"/>
    <property type="molecule type" value="Genomic_DNA"/>
</dbReference>
<organism evidence="4 5">
    <name type="scientific">Isoptericola sediminis</name>
    <dbReference type="NCBI Taxonomy" id="2733572"/>
    <lineage>
        <taxon>Bacteria</taxon>
        <taxon>Bacillati</taxon>
        <taxon>Actinomycetota</taxon>
        <taxon>Actinomycetes</taxon>
        <taxon>Micrococcales</taxon>
        <taxon>Promicromonosporaceae</taxon>
        <taxon>Isoptericola</taxon>
    </lineage>
</organism>
<sequence length="1339" mass="144457">MRIRSSHRNDATAPRRARFSGPVAALAATTLALGSVVAISTSAAAAVPSDFEIDGNQVTNSTIDWQTADPDVVPDPIGNNDTTTFAGSDKEDPNNPAQGWPNWSPGNPGTNSGKSDLGNVLVYSEIAEDNGDYTQWLHLAWDRDGDSGSVNYFIELNQEPNLDALNPDRTVGDIRIVVEEDGNSGFTCIGVDTWDGSDWSNRQGCSGDLSDVAVNTESITDYFNSPNAVNGEITADRFVEASLNLTDLGIGSLCPAAGFSTLNMRTQTGEAGGSALKDLATGEIDVPSLCSDLTIIKEDEDGEPLPGATFTISPNPNGGEDPFEFTMGSGSFTFPEIGQDLWGTEFTITEIEAPEGYLLPAERSQTITVGPAESASVTFTDPKPWEPLEIDVTAEQFVTRTWENDKQVDGDDVLLLPADQESVELDYVVEVSWSDTMLDQGGRTVEVTVDNPNDEPVTGNLSVDLNGDFCQYMGTDLDEWENAFASGETVLSVECPNPPLNGEVDATVTWDRGVYPQTQDDVDDPENAPQGEASDSTTIITTDNGLPAVDVWDDFTNPDLPPTYLGMVEATQDAGSEEFPVSQVIEVPLGECIEVTNDGYIVEVEAGADGDRIDTATEVVEVCREAPADLTIYKVDENEQPLPGAVFTISPNPIDPSGDDPLEFSTGENGMYTFSDVVYFGEYTVTEIKAPEGYFLPAERSQVVTLATGDDKALTFVDPLIWEPLEIDVTAEQFVTRTWTNDKEADATRIDLRADEPSATINYTVEVMESDTFLDPDADPARAVTVTVDNPNADPVTGMLTVELDGEFCTLEGTDLDMWENEFASGMNEFMVVCDDPPLYGEVEATVTWDRGDYPQTQGDVDDPENAPPGEASDSVELEEVTTDNGVMAVDVWDDFTNPDLEPEYLQTVTSTGGANTTTIEFSKEFEVPQGECIDVDNTAYIVETEAGADGERIDEDSATVEICRDAPAELKIVKAAQKLHEDDEDVWLPGATFEIMPNPLDPESEDPLVVVTGEDGTYTIEQIADFGEYTVTETAAPEGYLLPPPSERERMVELLEGETTEVYFVDPLQWEPLDIEVMGKGEQFVSRTFTVDKEAETHPVKLPADQARTTVEFMVQVVEGPTTLDDATLQASVEVSNPNDNPVMATVAATFEEEACLIDAEDADEAMDGIQFWFPSGESLMTLTCENVNDFEGVLAATVTWDLGEYPQTQEQVDDPENAGEGSASDAVDIDPTVVDNGPTSVEVWDDFTTPDLAPTMLGTVKAKKPGAVTEFPVSTTVTVEQGKCLDVTNEAYLLAGDTELDRDSASVEVCRDVPVTPPPTPPLPRTGADMAMAALAA</sequence>